<dbReference type="SUPFAM" id="SSF53098">
    <property type="entry name" value="Ribonuclease H-like"/>
    <property type="match status" value="1"/>
</dbReference>
<dbReference type="EMBL" id="AP019299">
    <property type="protein sequence ID" value="BBG99818.1"/>
    <property type="molecule type" value="Genomic_DNA"/>
</dbReference>
<dbReference type="InterPro" id="IPR026960">
    <property type="entry name" value="RVT-Znf"/>
</dbReference>
<dbReference type="PANTHER" id="PTHR47723:SF19">
    <property type="entry name" value="POLYNUCLEOTIDYL TRANSFERASE, RIBONUCLEASE H-LIKE SUPERFAMILY PROTEIN"/>
    <property type="match status" value="1"/>
</dbReference>
<organism evidence="2">
    <name type="scientific">Prunus dulcis</name>
    <name type="common">Almond</name>
    <name type="synonym">Amygdalus dulcis</name>
    <dbReference type="NCBI Taxonomy" id="3755"/>
    <lineage>
        <taxon>Eukaryota</taxon>
        <taxon>Viridiplantae</taxon>
        <taxon>Streptophyta</taxon>
        <taxon>Embryophyta</taxon>
        <taxon>Tracheophyta</taxon>
        <taxon>Spermatophyta</taxon>
        <taxon>Magnoliopsida</taxon>
        <taxon>eudicotyledons</taxon>
        <taxon>Gunneridae</taxon>
        <taxon>Pentapetalae</taxon>
        <taxon>rosids</taxon>
        <taxon>fabids</taxon>
        <taxon>Rosales</taxon>
        <taxon>Rosaceae</taxon>
        <taxon>Amygdaloideae</taxon>
        <taxon>Amygdaleae</taxon>
        <taxon>Prunus</taxon>
    </lineage>
</organism>
<reference evidence="2" key="1">
    <citation type="journal article" date="2019" name="Science">
        <title>Mutation of a bHLH transcription factor allowed almond domestication.</title>
        <authorList>
            <person name="Sanchez-Perez R."/>
            <person name="Pavan S."/>
            <person name="Mazzeo R."/>
            <person name="Moldovan C."/>
            <person name="Aiese Cigliano R."/>
            <person name="Del Cueto J."/>
            <person name="Ricciardi F."/>
            <person name="Lotti C."/>
            <person name="Ricciardi L."/>
            <person name="Dicenta F."/>
            <person name="Lopez-Marques R.L."/>
            <person name="Lindberg Moller B."/>
        </authorList>
    </citation>
    <scope>NUCLEOTIDE SEQUENCE</scope>
</reference>
<dbReference type="PROSITE" id="PS50878">
    <property type="entry name" value="RT_POL"/>
    <property type="match status" value="1"/>
</dbReference>
<dbReference type="InterPro" id="IPR012337">
    <property type="entry name" value="RNaseH-like_sf"/>
</dbReference>
<dbReference type="Pfam" id="PF00078">
    <property type="entry name" value="RVT_1"/>
    <property type="match status" value="1"/>
</dbReference>
<dbReference type="CDD" id="cd06222">
    <property type="entry name" value="RNase_H_like"/>
    <property type="match status" value="1"/>
</dbReference>
<feature type="domain" description="Reverse transcriptase" evidence="1">
    <location>
        <begin position="1"/>
        <end position="150"/>
    </location>
</feature>
<evidence type="ECO:0000259" key="1">
    <source>
        <dbReference type="PROSITE" id="PS50878"/>
    </source>
</evidence>
<proteinExistence type="predicted"/>
<dbReference type="InterPro" id="IPR002156">
    <property type="entry name" value="RNaseH_domain"/>
</dbReference>
<dbReference type="InterPro" id="IPR053151">
    <property type="entry name" value="RNase_H-like"/>
</dbReference>
<dbReference type="PANTHER" id="PTHR47723">
    <property type="entry name" value="OS05G0353850 PROTEIN"/>
    <property type="match status" value="1"/>
</dbReference>
<protein>
    <recommendedName>
        <fullName evidence="1">Reverse transcriptase domain-containing protein</fullName>
    </recommendedName>
</protein>
<dbReference type="GO" id="GO:0004523">
    <property type="term" value="F:RNA-DNA hybrid ribonuclease activity"/>
    <property type="evidence" value="ECO:0007669"/>
    <property type="project" value="InterPro"/>
</dbReference>
<accession>A0A4Y1R6L0</accession>
<dbReference type="Gene3D" id="3.30.420.10">
    <property type="entry name" value="Ribonuclease H-like superfamily/Ribonuclease H"/>
    <property type="match status" value="1"/>
</dbReference>
<dbReference type="Pfam" id="PF13456">
    <property type="entry name" value="RVT_3"/>
    <property type="match status" value="1"/>
</dbReference>
<feature type="non-terminal residue" evidence="2">
    <location>
        <position position="1"/>
    </location>
</feature>
<dbReference type="GO" id="GO:0003676">
    <property type="term" value="F:nucleic acid binding"/>
    <property type="evidence" value="ECO:0007669"/>
    <property type="project" value="InterPro"/>
</dbReference>
<dbReference type="Pfam" id="PF13966">
    <property type="entry name" value="zf-RVT"/>
    <property type="match status" value="1"/>
</dbReference>
<gene>
    <name evidence="2" type="ORF">Prudu_009635</name>
</gene>
<name>A0A4Y1R6L0_PRUDU</name>
<dbReference type="InterPro" id="IPR044730">
    <property type="entry name" value="RNase_H-like_dom_plant"/>
</dbReference>
<dbReference type="AlphaFoldDB" id="A0A4Y1R6L0"/>
<dbReference type="InterPro" id="IPR000477">
    <property type="entry name" value="RT_dom"/>
</dbReference>
<evidence type="ECO:0000313" key="2">
    <source>
        <dbReference type="EMBL" id="BBG99818.1"/>
    </source>
</evidence>
<dbReference type="InterPro" id="IPR036397">
    <property type="entry name" value="RNaseH_sf"/>
</dbReference>
<sequence>VVLAKLGLPAALRRLIMHCVSTVKYQICINGELTDSFTPMNGIRQGDPLSPTCVVLCVEKLSHIIFDLVQKGCWKAVKSSQSGHVVSHLFFADDLILFAEAYVKQAQIMKGCLEIFCQASGQIANYDKSAVFGSPILRRSDLGKYLGMPLLHTRGTHATYKKLLDRVHSREKRTKVHLCQWNLVCRPKCKGGLGCKKSSAMNQALLAKIGWRIQNKDGGLWARIYEAKYLKGTSILDPSLLPKQVCSSTWKGILHGLELLSKGMLWRIGKGDVVKFWQDRWLNGRPLFEQDGVLQVGDVTCNVSSFFKGDWWDTDKLRAVLDEDLVQQIICIPMEVTNAVPNAQIWGPATNGMFSVKTAYTLLFHGSEWPSYDWQFLWKLKIPPKLQIFIWLVFQGKILPNEQRARRHLADDPTCNYCNWPVESISHIFRDCEKATSVWHAMLCHGAHPHVFQMDFNPWLRYNLLSKALWGDHVPWTLVFVFICWVLWKWRNNHIFNVDDEVSYDPEKIIVAAVGDTKAPKIPLLLAWEPPELGQFKLNVDGSRRCASGSIGAGVIRNSLGDWVCGFAVNLGKEQILEAEVWGLFFGLQLASAKGIRRLTVEMDAATAVLLVQQHSRLGSHPLASLIASCCAMVRQISDCSVSHIYRERNFVADCLAKWSHNLDLGLCVLDAVPSWLGALLVDDLLGVPLG</sequence>